<gene>
    <name evidence="5" type="ORF">MICPUN_103113</name>
</gene>
<dbReference type="GO" id="GO:0060236">
    <property type="term" value="P:regulation of mitotic spindle organization"/>
    <property type="evidence" value="ECO:0007669"/>
    <property type="project" value="TreeGrafter"/>
</dbReference>
<dbReference type="PROSITE" id="PS00678">
    <property type="entry name" value="WD_REPEATS_1"/>
    <property type="match status" value="1"/>
</dbReference>
<dbReference type="GO" id="GO:0000919">
    <property type="term" value="P:cell plate assembly"/>
    <property type="evidence" value="ECO:0007669"/>
    <property type="project" value="TreeGrafter"/>
</dbReference>
<dbReference type="InterPro" id="IPR001680">
    <property type="entry name" value="WD40_rpt"/>
</dbReference>
<dbReference type="PANTHER" id="PTHR45096:SF1">
    <property type="entry name" value="PROTEIN NEDD1"/>
    <property type="match status" value="1"/>
</dbReference>
<dbReference type="GeneID" id="8247371"/>
<feature type="repeat" description="WD" evidence="3">
    <location>
        <begin position="62"/>
        <end position="103"/>
    </location>
</feature>
<organism evidence="5 6">
    <name type="scientific">Micromonas commoda (strain RCC299 / NOUM17 / CCMP2709)</name>
    <name type="common">Picoplanktonic green alga</name>
    <dbReference type="NCBI Taxonomy" id="296587"/>
    <lineage>
        <taxon>Eukaryota</taxon>
        <taxon>Viridiplantae</taxon>
        <taxon>Chlorophyta</taxon>
        <taxon>Mamiellophyceae</taxon>
        <taxon>Mamiellales</taxon>
        <taxon>Mamiellaceae</taxon>
        <taxon>Micromonas</taxon>
    </lineage>
</organism>
<dbReference type="PANTHER" id="PTHR45096">
    <property type="entry name" value="PROTEIN NEDD1"/>
    <property type="match status" value="1"/>
</dbReference>
<dbReference type="GO" id="GO:0005828">
    <property type="term" value="C:kinetochore microtubule"/>
    <property type="evidence" value="ECO:0007669"/>
    <property type="project" value="TreeGrafter"/>
</dbReference>
<dbReference type="GO" id="GO:0032467">
    <property type="term" value="P:positive regulation of cytokinesis"/>
    <property type="evidence" value="ECO:0007669"/>
    <property type="project" value="TreeGrafter"/>
</dbReference>
<dbReference type="SMART" id="SM00320">
    <property type="entry name" value="WD40"/>
    <property type="match status" value="6"/>
</dbReference>
<dbReference type="InterPro" id="IPR015943">
    <property type="entry name" value="WD40/YVTN_repeat-like_dom_sf"/>
</dbReference>
<feature type="repeat" description="WD" evidence="3">
    <location>
        <begin position="152"/>
        <end position="185"/>
    </location>
</feature>
<keyword evidence="2" id="KW-0677">Repeat</keyword>
<dbReference type="GO" id="GO:2000694">
    <property type="term" value="P:regulation of phragmoplast microtubule organization"/>
    <property type="evidence" value="ECO:0007669"/>
    <property type="project" value="TreeGrafter"/>
</dbReference>
<dbReference type="InterPro" id="IPR019775">
    <property type="entry name" value="WD40_repeat_CS"/>
</dbReference>
<dbReference type="Gene3D" id="2.130.10.10">
    <property type="entry name" value="YVTN repeat-like/Quinoprotein amine dehydrogenase"/>
    <property type="match status" value="2"/>
</dbReference>
<evidence type="ECO:0000313" key="6">
    <source>
        <dbReference type="Proteomes" id="UP000002009"/>
    </source>
</evidence>
<dbReference type="PROSITE" id="PS50294">
    <property type="entry name" value="WD_REPEATS_REGION"/>
    <property type="match status" value="1"/>
</dbReference>
<dbReference type="InParanoid" id="C1EEB6"/>
<evidence type="ECO:0000256" key="4">
    <source>
        <dbReference type="SAM" id="MobiDB-lite"/>
    </source>
</evidence>
<keyword evidence="6" id="KW-1185">Reference proteome</keyword>
<dbReference type="Pfam" id="PF00400">
    <property type="entry name" value="WD40"/>
    <property type="match status" value="3"/>
</dbReference>
<dbReference type="PROSITE" id="PS50082">
    <property type="entry name" value="WD_REPEATS_2"/>
    <property type="match status" value="2"/>
</dbReference>
<dbReference type="OrthoDB" id="756313at2759"/>
<dbReference type="SUPFAM" id="SSF50978">
    <property type="entry name" value="WD40 repeat-like"/>
    <property type="match status" value="1"/>
</dbReference>
<sequence length="522" mass="54049">MVELVATRAECTASTALRCEVSALQWSPTNGALACGGFDGRAHLLKPSGELLGVIPQAPEDVAEANGAINALAFSKGSRYLATGGADAEVVIWDLKRKSKLKTLSGHVDEVNAVVYSPGDQHVASGGASGAVLLHSPVSGLAVGEMRVVSDVPDADGGITSLHYSPHRRQMLASSSMDGRVQLWDTGIRRLGQNLQAAAGASPCWQASFSPTASGLVAAACGDGRVTLLDVNAPGASKGVGSIALGAEARCLSWRSDGGVIAAGAADGRVVWIDPRMLSSSLGAGYGGAGSAVLYTTAAHVGAARRGGVRAVRWQHAADGGAAAQLAAAGEATTPTPMRATRPAPFASTPASSDLGRDLAFPSPAVALPTGKENVVDPGRMEAMKEDSRRRVERLMSARAAGGTPESVAAAARPSLGDDVAASPLALTPLQARVGGGSAHHEPLGSMASLREMLREMAAEQLEEQRRMIHAEVRNVHVELIKQFHTLQEEQIAMFEELRGAQRELAKEVAALKKSQGEFVRR</sequence>
<dbReference type="RefSeq" id="XP_002505249.1">
    <property type="nucleotide sequence ID" value="XM_002505203.1"/>
</dbReference>
<dbReference type="KEGG" id="mis:MICPUN_103113"/>
<evidence type="ECO:0000313" key="5">
    <source>
        <dbReference type="EMBL" id="ACO66507.1"/>
    </source>
</evidence>
<dbReference type="FunCoup" id="C1EEB6">
    <property type="interactions" value="1272"/>
</dbReference>
<name>C1EEB6_MICCC</name>
<dbReference type="OMA" id="WIDPRML"/>
<evidence type="ECO:0000256" key="2">
    <source>
        <dbReference type="ARBA" id="ARBA00022737"/>
    </source>
</evidence>
<proteinExistence type="predicted"/>
<dbReference type="eggNOG" id="KOG4378">
    <property type="taxonomic scope" value="Eukaryota"/>
</dbReference>
<dbReference type="Proteomes" id="UP000002009">
    <property type="component" value="Chromosome 11"/>
</dbReference>
<dbReference type="AlphaFoldDB" id="C1EEB6"/>
<evidence type="ECO:0000256" key="3">
    <source>
        <dbReference type="PROSITE-ProRule" id="PRU00221"/>
    </source>
</evidence>
<accession>C1EEB6</accession>
<dbReference type="GO" id="GO:0140496">
    <property type="term" value="F:gamma-tubulin complex binding"/>
    <property type="evidence" value="ECO:0007669"/>
    <property type="project" value="InterPro"/>
</dbReference>
<evidence type="ECO:0000256" key="1">
    <source>
        <dbReference type="ARBA" id="ARBA00022574"/>
    </source>
</evidence>
<keyword evidence="1 3" id="KW-0853">WD repeat</keyword>
<dbReference type="EMBL" id="CP001330">
    <property type="protein sequence ID" value="ACO66507.1"/>
    <property type="molecule type" value="Genomic_DNA"/>
</dbReference>
<dbReference type="InterPro" id="IPR044621">
    <property type="entry name" value="NEDD1"/>
</dbReference>
<feature type="compositionally biased region" description="Low complexity" evidence="4">
    <location>
        <begin position="332"/>
        <end position="347"/>
    </location>
</feature>
<dbReference type="GO" id="GO:0010968">
    <property type="term" value="P:regulation of microtubule nucleation"/>
    <property type="evidence" value="ECO:0007669"/>
    <property type="project" value="InterPro"/>
</dbReference>
<dbReference type="STRING" id="296587.C1EEB6"/>
<dbReference type="InterPro" id="IPR036322">
    <property type="entry name" value="WD40_repeat_dom_sf"/>
</dbReference>
<feature type="region of interest" description="Disordered" evidence="4">
    <location>
        <begin position="332"/>
        <end position="375"/>
    </location>
</feature>
<protein>
    <submittedName>
        <fullName evidence="5">Uncharacterized protein</fullName>
    </submittedName>
</protein>
<reference evidence="5 6" key="1">
    <citation type="journal article" date="2009" name="Science">
        <title>Green evolution and dynamic adaptations revealed by genomes of the marine picoeukaryotes Micromonas.</title>
        <authorList>
            <person name="Worden A.Z."/>
            <person name="Lee J.H."/>
            <person name="Mock T."/>
            <person name="Rouze P."/>
            <person name="Simmons M.P."/>
            <person name="Aerts A.L."/>
            <person name="Allen A.E."/>
            <person name="Cuvelier M.L."/>
            <person name="Derelle E."/>
            <person name="Everett M.V."/>
            <person name="Foulon E."/>
            <person name="Grimwood J."/>
            <person name="Gundlach H."/>
            <person name="Henrissat B."/>
            <person name="Napoli C."/>
            <person name="McDonald S.M."/>
            <person name="Parker M.S."/>
            <person name="Rombauts S."/>
            <person name="Salamov A."/>
            <person name="Von Dassow P."/>
            <person name="Badger J.H."/>
            <person name="Coutinho P.M."/>
            <person name="Demir E."/>
            <person name="Dubchak I."/>
            <person name="Gentemann C."/>
            <person name="Eikrem W."/>
            <person name="Gready J.E."/>
            <person name="John U."/>
            <person name="Lanier W."/>
            <person name="Lindquist E.A."/>
            <person name="Lucas S."/>
            <person name="Mayer K.F."/>
            <person name="Moreau H."/>
            <person name="Not F."/>
            <person name="Otillar R."/>
            <person name="Panaud O."/>
            <person name="Pangilinan J."/>
            <person name="Paulsen I."/>
            <person name="Piegu B."/>
            <person name="Poliakov A."/>
            <person name="Robbens S."/>
            <person name="Schmutz J."/>
            <person name="Toulza E."/>
            <person name="Wyss T."/>
            <person name="Zelensky A."/>
            <person name="Zhou K."/>
            <person name="Armbrust E.V."/>
            <person name="Bhattacharya D."/>
            <person name="Goodenough U.W."/>
            <person name="Van de Peer Y."/>
            <person name="Grigoriev I.V."/>
        </authorList>
    </citation>
    <scope>NUCLEOTIDE SEQUENCE [LARGE SCALE GENOMIC DNA]</scope>
    <source>
        <strain evidence="6">RCC299 / NOUM17</strain>
    </source>
</reference>